<dbReference type="Gene3D" id="3.40.50.970">
    <property type="match status" value="1"/>
</dbReference>
<dbReference type="PANTHER" id="PTHR47514">
    <property type="entry name" value="TRANSKETOLASE N-TERMINAL SECTION-RELATED"/>
    <property type="match status" value="1"/>
</dbReference>
<keyword evidence="3" id="KW-0786">Thiamine pyrophosphate</keyword>
<comment type="similarity">
    <text evidence="2">Belongs to the transketolase family.</text>
</comment>
<dbReference type="CDD" id="cd02012">
    <property type="entry name" value="TPP_TK"/>
    <property type="match status" value="1"/>
</dbReference>
<proteinExistence type="inferred from homology"/>
<reference evidence="5 6" key="1">
    <citation type="journal article" date="2020" name="J. Nat. Prod.">
        <title>Genomics-Metabolomics Profiling Disclosed Marine Vibrio spartinae 3.6 as a Producer of a New Branched Side Chain Prodigiosin.</title>
        <authorList>
            <person name="Vitale G.A."/>
            <person name="Sciarretta M."/>
            <person name="Palma Esposito F."/>
            <person name="January G.G."/>
            <person name="Giaccio M."/>
            <person name="Bunk B."/>
            <person name="Sproer C."/>
            <person name="Bajerski F."/>
            <person name="Power D."/>
            <person name="Festa C."/>
            <person name="Monti M.C."/>
            <person name="D'Auria M.V."/>
            <person name="de Pascale D."/>
        </authorList>
    </citation>
    <scope>NUCLEOTIDE SEQUENCE [LARGE SCALE GENOMIC DNA]</scope>
    <source>
        <strain evidence="5 6">3.6</strain>
    </source>
</reference>
<comment type="cofactor">
    <cofactor evidence="1">
        <name>thiamine diphosphate</name>
        <dbReference type="ChEBI" id="CHEBI:58937"/>
    </cofactor>
</comment>
<name>A0ABX6QUP9_9VIBR</name>
<dbReference type="PANTHER" id="PTHR47514:SF1">
    <property type="entry name" value="TRANSKETOLASE N-TERMINAL SECTION-RELATED"/>
    <property type="match status" value="1"/>
</dbReference>
<organism evidence="5 6">
    <name type="scientific">Vibrio spartinae</name>
    <dbReference type="NCBI Taxonomy" id="1918945"/>
    <lineage>
        <taxon>Bacteria</taxon>
        <taxon>Pseudomonadati</taxon>
        <taxon>Pseudomonadota</taxon>
        <taxon>Gammaproteobacteria</taxon>
        <taxon>Vibrionales</taxon>
        <taxon>Vibrionaceae</taxon>
        <taxon>Vibrio</taxon>
    </lineage>
</organism>
<evidence type="ECO:0000313" key="6">
    <source>
        <dbReference type="Proteomes" id="UP000515264"/>
    </source>
</evidence>
<evidence type="ECO:0000313" key="5">
    <source>
        <dbReference type="EMBL" id="QMV12974.1"/>
    </source>
</evidence>
<dbReference type="SUPFAM" id="SSF52518">
    <property type="entry name" value="Thiamin diphosphate-binding fold (THDP-binding)"/>
    <property type="match status" value="1"/>
</dbReference>
<feature type="domain" description="Transketolase N-terminal" evidence="4">
    <location>
        <begin position="7"/>
        <end position="244"/>
    </location>
</feature>
<evidence type="ECO:0000256" key="3">
    <source>
        <dbReference type="ARBA" id="ARBA00023052"/>
    </source>
</evidence>
<dbReference type="Pfam" id="PF00456">
    <property type="entry name" value="Transketolase_N"/>
    <property type="match status" value="1"/>
</dbReference>
<keyword evidence="6" id="KW-1185">Reference proteome</keyword>
<dbReference type="InterPro" id="IPR029061">
    <property type="entry name" value="THDP-binding"/>
</dbReference>
<accession>A0ABX6QUP9</accession>
<evidence type="ECO:0000256" key="1">
    <source>
        <dbReference type="ARBA" id="ARBA00001964"/>
    </source>
</evidence>
<protein>
    <submittedName>
        <fullName evidence="5">Ferredoxin fas2</fullName>
    </submittedName>
</protein>
<sequence length="270" mass="29581">MDSISLARKVREHSVKMVHRGRSSHIGSALSIVDILAVLYTDVLNISLETVNDPERDIFILSKGHAGASLYATLAERGFFPISDLDQHYQNGSLYSGHVSHKGIPGVEFSTGSLGHGLPVAVGIALAAKLDGLKNKVFVLLGDGEILEGSNWESLAFASHHKLDNLCIIIDRNNLQSFKSTEATIALEPMVDKFLAFGVGCQRVHGHDHTKLKAEFSSMEDDRPKVIIADTIKGKGISYMENQVLWHYKYPDEEQLKLALEEISGGMSES</sequence>
<dbReference type="RefSeq" id="WP_182288040.1">
    <property type="nucleotide sequence ID" value="NZ_CP046268.1"/>
</dbReference>
<evidence type="ECO:0000259" key="4">
    <source>
        <dbReference type="Pfam" id="PF00456"/>
    </source>
</evidence>
<gene>
    <name evidence="5" type="primary">fas2_1</name>
    <name evidence="5" type="ORF">Vspart_00177</name>
</gene>
<dbReference type="InterPro" id="IPR005474">
    <property type="entry name" value="Transketolase_N"/>
</dbReference>
<evidence type="ECO:0000256" key="2">
    <source>
        <dbReference type="ARBA" id="ARBA00007131"/>
    </source>
</evidence>
<dbReference type="Proteomes" id="UP000515264">
    <property type="component" value="Chromosome 1"/>
</dbReference>
<dbReference type="EMBL" id="CP046268">
    <property type="protein sequence ID" value="QMV12974.1"/>
    <property type="molecule type" value="Genomic_DNA"/>
</dbReference>